<proteinExistence type="predicted"/>
<reference evidence="2 3" key="1">
    <citation type="journal article" date="2019" name="Int. J. Syst. Evol. Microbiol.">
        <title>The Global Catalogue of Microorganisms (GCM) 10K type strain sequencing project: providing services to taxonomists for standard genome sequencing and annotation.</title>
        <authorList>
            <consortium name="The Broad Institute Genomics Platform"/>
            <consortium name="The Broad Institute Genome Sequencing Center for Infectious Disease"/>
            <person name="Wu L."/>
            <person name="Ma J."/>
        </authorList>
    </citation>
    <scope>NUCLEOTIDE SEQUENCE [LARGE SCALE GENOMIC DNA]</scope>
    <source>
        <strain evidence="2 3">JCM 11117</strain>
    </source>
</reference>
<sequence length="170" mass="17705">MAGARCGYRREVSEVDDRQTRERLAAEVSRRARERGRTVAVAESLTGGMIAVDLAAAEAASEWFRGSLVAYASETKHEVLGVPDGPVVSAEAAGAMARGIRRLLNADLAVAVTGAGGPGSQDGRDPGTVFLAVQDGDDVEVLRLDLDGSPEEICSATAEAALRALVERLG</sequence>
<keyword evidence="3" id="KW-1185">Reference proteome</keyword>
<comment type="caution">
    <text evidence="2">The sequence shown here is derived from an EMBL/GenBank/DDBJ whole genome shotgun (WGS) entry which is preliminary data.</text>
</comment>
<gene>
    <name evidence="2" type="ORF">GCM10009559_25200</name>
</gene>
<dbReference type="Proteomes" id="UP001499967">
    <property type="component" value="Unassembled WGS sequence"/>
</dbReference>
<feature type="domain" description="CinA C-terminal" evidence="1">
    <location>
        <begin position="22"/>
        <end position="168"/>
    </location>
</feature>
<dbReference type="NCBIfam" id="TIGR00199">
    <property type="entry name" value="PncC_domain"/>
    <property type="match status" value="1"/>
</dbReference>
<name>A0ABN1PZB2_9PSEU</name>
<dbReference type="EMBL" id="BAAAHP010000072">
    <property type="protein sequence ID" value="GAA0934551.1"/>
    <property type="molecule type" value="Genomic_DNA"/>
</dbReference>
<dbReference type="Pfam" id="PF02464">
    <property type="entry name" value="CinA"/>
    <property type="match status" value="1"/>
</dbReference>
<evidence type="ECO:0000313" key="3">
    <source>
        <dbReference type="Proteomes" id="UP001499967"/>
    </source>
</evidence>
<protein>
    <recommendedName>
        <fullName evidence="1">CinA C-terminal domain-containing protein</fullName>
    </recommendedName>
</protein>
<dbReference type="InterPro" id="IPR036653">
    <property type="entry name" value="CinA-like_C"/>
</dbReference>
<accession>A0ABN1PZB2</accession>
<evidence type="ECO:0000313" key="2">
    <source>
        <dbReference type="EMBL" id="GAA0934551.1"/>
    </source>
</evidence>
<dbReference type="InterPro" id="IPR008136">
    <property type="entry name" value="CinA_C"/>
</dbReference>
<dbReference type="SUPFAM" id="SSF142433">
    <property type="entry name" value="CinA-like"/>
    <property type="match status" value="1"/>
</dbReference>
<evidence type="ECO:0000259" key="1">
    <source>
        <dbReference type="Pfam" id="PF02464"/>
    </source>
</evidence>
<dbReference type="Gene3D" id="3.90.950.20">
    <property type="entry name" value="CinA-like"/>
    <property type="match status" value="1"/>
</dbReference>
<organism evidence="2 3">
    <name type="scientific">Pseudonocardia zijingensis</name>
    <dbReference type="NCBI Taxonomy" id="153376"/>
    <lineage>
        <taxon>Bacteria</taxon>
        <taxon>Bacillati</taxon>
        <taxon>Actinomycetota</taxon>
        <taxon>Actinomycetes</taxon>
        <taxon>Pseudonocardiales</taxon>
        <taxon>Pseudonocardiaceae</taxon>
        <taxon>Pseudonocardia</taxon>
    </lineage>
</organism>